<dbReference type="Pfam" id="PF07715">
    <property type="entry name" value="Plug"/>
    <property type="match status" value="1"/>
</dbReference>
<keyword evidence="10" id="KW-0732">Signal</keyword>
<dbReference type="Gene3D" id="2.40.170.20">
    <property type="entry name" value="TonB-dependent receptor, beta-barrel domain"/>
    <property type="match status" value="1"/>
</dbReference>
<dbReference type="PROSITE" id="PS52016">
    <property type="entry name" value="TONB_DEPENDENT_REC_3"/>
    <property type="match status" value="1"/>
</dbReference>
<evidence type="ECO:0000256" key="7">
    <source>
        <dbReference type="ARBA" id="ARBA00023237"/>
    </source>
</evidence>
<feature type="domain" description="TonB-dependent receptor plug" evidence="12">
    <location>
        <begin position="51"/>
        <end position="172"/>
    </location>
</feature>
<dbReference type="InterPro" id="IPR036942">
    <property type="entry name" value="Beta-barrel_TonB_sf"/>
</dbReference>
<dbReference type="InterPro" id="IPR039426">
    <property type="entry name" value="TonB-dep_rcpt-like"/>
</dbReference>
<evidence type="ECO:0000256" key="4">
    <source>
        <dbReference type="ARBA" id="ARBA00022692"/>
    </source>
</evidence>
<dbReference type="PANTHER" id="PTHR47234">
    <property type="match status" value="1"/>
</dbReference>
<keyword evidence="4 8" id="KW-0812">Transmembrane</keyword>
<dbReference type="InterPro" id="IPR000531">
    <property type="entry name" value="Beta-barrel_TonB"/>
</dbReference>
<evidence type="ECO:0000256" key="8">
    <source>
        <dbReference type="PROSITE-ProRule" id="PRU01360"/>
    </source>
</evidence>
<dbReference type="RefSeq" id="WP_272746514.1">
    <property type="nucleotide sequence ID" value="NZ_JAQQKX010000001.1"/>
</dbReference>
<protein>
    <submittedName>
        <fullName evidence="13">TonB-dependent receptor</fullName>
    </submittedName>
</protein>
<name>A0ABT5HPN0_9CAUL</name>
<dbReference type="Pfam" id="PF00593">
    <property type="entry name" value="TonB_dep_Rec_b-barrel"/>
    <property type="match status" value="1"/>
</dbReference>
<comment type="subcellular location">
    <subcellularLocation>
        <location evidence="1 8">Cell outer membrane</location>
        <topology evidence="1 8">Multi-pass membrane protein</topology>
    </subcellularLocation>
</comment>
<evidence type="ECO:0000259" key="11">
    <source>
        <dbReference type="Pfam" id="PF00593"/>
    </source>
</evidence>
<comment type="similarity">
    <text evidence="8 9">Belongs to the TonB-dependent receptor family.</text>
</comment>
<dbReference type="InterPro" id="IPR037066">
    <property type="entry name" value="Plug_dom_sf"/>
</dbReference>
<dbReference type="CDD" id="cd01347">
    <property type="entry name" value="ligand_gated_channel"/>
    <property type="match status" value="1"/>
</dbReference>
<evidence type="ECO:0000313" key="13">
    <source>
        <dbReference type="EMBL" id="MDC7682004.1"/>
    </source>
</evidence>
<evidence type="ECO:0000256" key="3">
    <source>
        <dbReference type="ARBA" id="ARBA00022452"/>
    </source>
</evidence>
<evidence type="ECO:0000256" key="5">
    <source>
        <dbReference type="ARBA" id="ARBA00023077"/>
    </source>
</evidence>
<keyword evidence="7 8" id="KW-0998">Cell outer membrane</keyword>
<sequence>MTRSNFRLLMLGTALTLSMSLPATFASAQEAAADELTEVVVTGTRTARRSKLETLAPVDVIKADTLQAQGSTELAEGLSRLAPSITFQRPAVTDGTDSVRPASLRGLSPDQTLVLLNGKRRHASSLVNINGSVGRGSAAVDLNTIPEPALGSVEVLRDGASAQYGSDAIAGVMNLRLREARQGGSLGLTLGYYDTRVKTANTMYDIMDGETLTLSGWVGLPLLSDGFLTLSGEIKDRKPTSRGGLDTRITPAAVKSRYGDPQERAVTLFANAGTPINDVWSAYGWASYQNRRDDSAANYRQPANAGNVLAIYPNGFLPIIQAHTEDYSLTGGVTGDILGWTSDFSLSYGNNKLSYATANSVNASYGTASKTWFYSGYLQYGQTLLNASFSKPYDVSWLAAPLDVAFGFEARKETYKIGQGELQSWALGPIAAQQGAQGFPGLFPQNEADVDRNNFGAYLDFESKLTEKLSAGVAIRYEDYSDFGDNVSAKLSARYDFTDAFAIRGSASNGFRAPSLQQQYFSSTATNFVSGVPLLITTFPATSNVAKALGAAPLEAETSENLALGFVFHKGPFDVTVDAYTIKIEDRIVLTENLIGKSGPTITNQGIYNLLAPFGVDAARFFMNGVDTTTKGIDVVANYRLSTDSFGDYLFSLAANHGETEIDRFPANNTLSSLPVPPALFARVNQNLLSTSTPEDKFNASVDWKAGGWGASINAVYYASILSAQTNAAFDFETGDKTVVNISANYRFASKVVWSVGIDNIGDVYPEPTPITTLSGTLTPTSTTAYNGGAGFSPRSPFGFNGRFIYTRITKSW</sequence>
<dbReference type="Gene3D" id="2.170.130.10">
    <property type="entry name" value="TonB-dependent receptor, plug domain"/>
    <property type="match status" value="1"/>
</dbReference>
<evidence type="ECO:0000256" key="9">
    <source>
        <dbReference type="RuleBase" id="RU003357"/>
    </source>
</evidence>
<accession>A0ABT5HPN0</accession>
<feature type="signal peptide" evidence="10">
    <location>
        <begin position="1"/>
        <end position="28"/>
    </location>
</feature>
<evidence type="ECO:0000256" key="6">
    <source>
        <dbReference type="ARBA" id="ARBA00023136"/>
    </source>
</evidence>
<feature type="chain" id="PRO_5045486034" evidence="10">
    <location>
        <begin position="29"/>
        <end position="813"/>
    </location>
</feature>
<feature type="domain" description="TonB-dependent receptor-like beta-barrel" evidence="11">
    <location>
        <begin position="280"/>
        <end position="761"/>
    </location>
</feature>
<dbReference type="EMBL" id="JAQQKX010000001">
    <property type="protein sequence ID" value="MDC7682004.1"/>
    <property type="molecule type" value="Genomic_DNA"/>
</dbReference>
<dbReference type="PANTHER" id="PTHR47234:SF3">
    <property type="entry name" value="SECRETIN_TONB SHORT N-TERMINAL DOMAIN-CONTAINING PROTEIN"/>
    <property type="match status" value="1"/>
</dbReference>
<evidence type="ECO:0000256" key="1">
    <source>
        <dbReference type="ARBA" id="ARBA00004571"/>
    </source>
</evidence>
<keyword evidence="5 9" id="KW-0798">TonB box</keyword>
<keyword evidence="3 8" id="KW-1134">Transmembrane beta strand</keyword>
<evidence type="ECO:0000256" key="2">
    <source>
        <dbReference type="ARBA" id="ARBA00022448"/>
    </source>
</evidence>
<reference evidence="13 14" key="1">
    <citation type="submission" date="2023-01" db="EMBL/GenBank/DDBJ databases">
        <title>Novel species of the genus Asticcacaulis isolated from rivers.</title>
        <authorList>
            <person name="Lu H."/>
        </authorList>
    </citation>
    <scope>NUCLEOTIDE SEQUENCE [LARGE SCALE GENOMIC DNA]</scope>
    <source>
        <strain evidence="13 14">BYS171W</strain>
    </source>
</reference>
<evidence type="ECO:0000313" key="14">
    <source>
        <dbReference type="Proteomes" id="UP001214854"/>
    </source>
</evidence>
<keyword evidence="13" id="KW-0675">Receptor</keyword>
<keyword evidence="6 8" id="KW-0472">Membrane</keyword>
<dbReference type="InterPro" id="IPR012910">
    <property type="entry name" value="Plug_dom"/>
</dbReference>
<organism evidence="13 14">
    <name type="scientific">Asticcacaulis aquaticus</name>
    <dbReference type="NCBI Taxonomy" id="2984212"/>
    <lineage>
        <taxon>Bacteria</taxon>
        <taxon>Pseudomonadati</taxon>
        <taxon>Pseudomonadota</taxon>
        <taxon>Alphaproteobacteria</taxon>
        <taxon>Caulobacterales</taxon>
        <taxon>Caulobacteraceae</taxon>
        <taxon>Asticcacaulis</taxon>
    </lineage>
</organism>
<keyword evidence="2 8" id="KW-0813">Transport</keyword>
<evidence type="ECO:0000259" key="12">
    <source>
        <dbReference type="Pfam" id="PF07715"/>
    </source>
</evidence>
<dbReference type="Proteomes" id="UP001214854">
    <property type="component" value="Unassembled WGS sequence"/>
</dbReference>
<proteinExistence type="inferred from homology"/>
<keyword evidence="14" id="KW-1185">Reference proteome</keyword>
<dbReference type="SUPFAM" id="SSF56935">
    <property type="entry name" value="Porins"/>
    <property type="match status" value="1"/>
</dbReference>
<gene>
    <name evidence="13" type="ORF">PQU92_01880</name>
</gene>
<comment type="caution">
    <text evidence="13">The sequence shown here is derived from an EMBL/GenBank/DDBJ whole genome shotgun (WGS) entry which is preliminary data.</text>
</comment>
<evidence type="ECO:0000256" key="10">
    <source>
        <dbReference type="SAM" id="SignalP"/>
    </source>
</evidence>